<reference evidence="1" key="2">
    <citation type="submission" date="2014-05" db="EMBL/GenBank/DDBJ databases">
        <title>The genome and life-stage specific transcriptomes of Globodera pallida elucidate key aspects of plant parasitism by a cyst nematode.</title>
        <authorList>
            <person name="Cotton J.A."/>
            <person name="Lilley C.J."/>
            <person name="Jones L.M."/>
            <person name="Kikuchi T."/>
            <person name="Reid A.J."/>
            <person name="Thorpe P."/>
            <person name="Tsai I.J."/>
            <person name="Beasley H."/>
            <person name="Blok V."/>
            <person name="Cock P.J.A."/>
            <person name="Van den Akker S.E."/>
            <person name="Holroyd N."/>
            <person name="Hunt M."/>
            <person name="Mantelin S."/>
            <person name="Naghra H."/>
            <person name="Pain A."/>
            <person name="Palomares-Rius J.E."/>
            <person name="Zarowiecki M."/>
            <person name="Berriman M."/>
            <person name="Jones J.T."/>
            <person name="Urwin P.E."/>
        </authorList>
    </citation>
    <scope>NUCLEOTIDE SEQUENCE [LARGE SCALE GENOMIC DNA]</scope>
    <source>
        <strain evidence="1">Lindley</strain>
    </source>
</reference>
<accession>A0A183CIY0</accession>
<evidence type="ECO:0000313" key="2">
    <source>
        <dbReference type="WBParaSite" id="GPLIN_001283600"/>
    </source>
</evidence>
<organism evidence="1 2">
    <name type="scientific">Globodera pallida</name>
    <name type="common">Potato cyst nematode worm</name>
    <name type="synonym">Heterodera pallida</name>
    <dbReference type="NCBI Taxonomy" id="36090"/>
    <lineage>
        <taxon>Eukaryota</taxon>
        <taxon>Metazoa</taxon>
        <taxon>Ecdysozoa</taxon>
        <taxon>Nematoda</taxon>
        <taxon>Chromadorea</taxon>
        <taxon>Rhabditida</taxon>
        <taxon>Tylenchina</taxon>
        <taxon>Tylenchomorpha</taxon>
        <taxon>Tylenchoidea</taxon>
        <taxon>Heteroderidae</taxon>
        <taxon>Heteroderinae</taxon>
        <taxon>Globodera</taxon>
    </lineage>
</organism>
<reference evidence="1" key="1">
    <citation type="submission" date="2013-12" db="EMBL/GenBank/DDBJ databases">
        <authorList>
            <person name="Aslett M."/>
        </authorList>
    </citation>
    <scope>NUCLEOTIDE SEQUENCE [LARGE SCALE GENOMIC DNA]</scope>
    <source>
        <strain evidence="1">Lindley</strain>
    </source>
</reference>
<protein>
    <submittedName>
        <fullName evidence="2">FBA_2 domain-containing protein</fullName>
    </submittedName>
</protein>
<reference evidence="2" key="3">
    <citation type="submission" date="2016-06" db="UniProtKB">
        <authorList>
            <consortium name="WormBaseParasite"/>
        </authorList>
    </citation>
    <scope>IDENTIFICATION</scope>
</reference>
<name>A0A183CIY0_GLOPA</name>
<proteinExistence type="predicted"/>
<dbReference type="WBParaSite" id="GPLIN_001283600">
    <property type="protein sequence ID" value="GPLIN_001283600"/>
    <property type="gene ID" value="GPLIN_001283600"/>
</dbReference>
<evidence type="ECO:0000313" key="1">
    <source>
        <dbReference type="Proteomes" id="UP000050741"/>
    </source>
</evidence>
<sequence>MYFTFSYIDQSVIEFLQRIRHLFDSSGTNVAIDSDVDQSRSWEIIWQNIWPLVNDNICGLRLDFEQLNRLRRFSPTVIRNCAKLRSIHSFDLFPEFPAGDTAGASPRQALAKWLLTPRGGGLLKMLHCRFYLTGIKQLKGSFVNASEPVNFIIRLWFDANYFVPFDLKNNLTGERLTLRRFNERICLLVRCPIEREEDKWSKWETEAIEWKWIRQWNCVVIDLEDRDIGCGMAEEYDEGPSEPKKPKK</sequence>
<dbReference type="Proteomes" id="UP000050741">
    <property type="component" value="Unassembled WGS sequence"/>
</dbReference>
<keyword evidence="1" id="KW-1185">Reference proteome</keyword>
<dbReference type="AlphaFoldDB" id="A0A183CIY0"/>